<gene>
    <name evidence="5" type="ORF">GSONMT00018566001</name>
</gene>
<protein>
    <recommendedName>
        <fullName evidence="7">LRRCT domain-containing protein</fullName>
    </recommendedName>
</protein>
<evidence type="ECO:0000256" key="1">
    <source>
        <dbReference type="ARBA" id="ARBA00022614"/>
    </source>
</evidence>
<dbReference type="PANTHER" id="PTHR31450:SF4">
    <property type="entry name" value="LEUCINE-RICH REPEAT-CONTAINING PROTEIN 19"/>
    <property type="match status" value="1"/>
</dbReference>
<dbReference type="SMART" id="SM00369">
    <property type="entry name" value="LRR_TYP"/>
    <property type="match status" value="4"/>
</dbReference>
<dbReference type="PANTHER" id="PTHR31450">
    <property type="entry name" value="LEUCINE-RICH REPEAT-CONTAINING PROTEIN 19 LRRC19 FAMILY MEMBER"/>
    <property type="match status" value="1"/>
</dbReference>
<evidence type="ECO:0000313" key="5">
    <source>
        <dbReference type="EMBL" id="CDQ92287.1"/>
    </source>
</evidence>
<dbReference type="GO" id="GO:1901224">
    <property type="term" value="P:positive regulation of non-canonical NF-kappaB signal transduction"/>
    <property type="evidence" value="ECO:0007669"/>
    <property type="project" value="TreeGrafter"/>
</dbReference>
<dbReference type="PROSITE" id="PS51450">
    <property type="entry name" value="LRR"/>
    <property type="match status" value="2"/>
</dbReference>
<dbReference type="Gene3D" id="3.80.10.10">
    <property type="entry name" value="Ribonuclease Inhibitor"/>
    <property type="match status" value="1"/>
</dbReference>
<dbReference type="InterPro" id="IPR032675">
    <property type="entry name" value="LRR_dom_sf"/>
</dbReference>
<dbReference type="InterPro" id="IPR001611">
    <property type="entry name" value="Leu-rich_rpt"/>
</dbReference>
<dbReference type="PaxDb" id="8022-A0A060YL72"/>
<feature type="region of interest" description="Disordered" evidence="3">
    <location>
        <begin position="295"/>
        <end position="341"/>
    </location>
</feature>
<evidence type="ECO:0000256" key="2">
    <source>
        <dbReference type="ARBA" id="ARBA00022737"/>
    </source>
</evidence>
<dbReference type="STRING" id="8022.A0A060YL72"/>
<dbReference type="Pfam" id="PF13855">
    <property type="entry name" value="LRR_8"/>
    <property type="match status" value="1"/>
</dbReference>
<dbReference type="SUPFAM" id="SSF52058">
    <property type="entry name" value="L domain-like"/>
    <property type="match status" value="1"/>
</dbReference>
<reference evidence="5" key="1">
    <citation type="journal article" date="2014" name="Nat. Commun.">
        <title>The rainbow trout genome provides novel insights into evolution after whole-genome duplication in vertebrates.</title>
        <authorList>
            <person name="Berthelot C."/>
            <person name="Brunet F."/>
            <person name="Chalopin D."/>
            <person name="Juanchich A."/>
            <person name="Bernard M."/>
            <person name="Noel B."/>
            <person name="Bento P."/>
            <person name="Da Silva C."/>
            <person name="Labadie K."/>
            <person name="Alberti A."/>
            <person name="Aury J.M."/>
            <person name="Louis A."/>
            <person name="Dehais P."/>
            <person name="Bardou P."/>
            <person name="Montfort J."/>
            <person name="Klopp C."/>
            <person name="Cabau C."/>
            <person name="Gaspin C."/>
            <person name="Thorgaard G.H."/>
            <person name="Boussaha M."/>
            <person name="Quillet E."/>
            <person name="Guyomard R."/>
            <person name="Galiana D."/>
            <person name="Bobe J."/>
            <person name="Volff J.N."/>
            <person name="Genet C."/>
            <person name="Wincker P."/>
            <person name="Jaillon O."/>
            <person name="Roest Crollius H."/>
            <person name="Guiguen Y."/>
        </authorList>
    </citation>
    <scope>NUCLEOTIDE SEQUENCE [LARGE SCALE GENOMIC DNA]</scope>
</reference>
<dbReference type="GO" id="GO:0005886">
    <property type="term" value="C:plasma membrane"/>
    <property type="evidence" value="ECO:0007669"/>
    <property type="project" value="TreeGrafter"/>
</dbReference>
<dbReference type="InterPro" id="IPR003591">
    <property type="entry name" value="Leu-rich_rpt_typical-subtyp"/>
</dbReference>
<organism evidence="5 6">
    <name type="scientific">Oncorhynchus mykiss</name>
    <name type="common">Rainbow trout</name>
    <name type="synonym">Salmo gairdneri</name>
    <dbReference type="NCBI Taxonomy" id="8022"/>
    <lineage>
        <taxon>Eukaryota</taxon>
        <taxon>Metazoa</taxon>
        <taxon>Chordata</taxon>
        <taxon>Craniata</taxon>
        <taxon>Vertebrata</taxon>
        <taxon>Euteleostomi</taxon>
        <taxon>Actinopterygii</taxon>
        <taxon>Neopterygii</taxon>
        <taxon>Teleostei</taxon>
        <taxon>Protacanthopterygii</taxon>
        <taxon>Salmoniformes</taxon>
        <taxon>Salmonidae</taxon>
        <taxon>Salmoninae</taxon>
        <taxon>Oncorhynchus</taxon>
    </lineage>
</organism>
<dbReference type="AlphaFoldDB" id="A0A060YL72"/>
<dbReference type="Proteomes" id="UP000193380">
    <property type="component" value="Unassembled WGS sequence"/>
</dbReference>
<keyword evidence="4" id="KW-0732">Signal</keyword>
<evidence type="ECO:0000256" key="3">
    <source>
        <dbReference type="SAM" id="MobiDB-lite"/>
    </source>
</evidence>
<proteinExistence type="predicted"/>
<sequence length="465" mass="49249">MAASELLLVWLASTLLTTGVAGAKDQLVTTGVAGAKDQLLTTGVAGAKDQLVTTGVAGAEDQLLTTGVAGAKDQLLTTGVAGAKDQLVTTGVAGAKDQLVTTGVAGAKDQLVTTGGLVVNCSFKTLQFIPSNYSQTITKLILSNNLIELSSADEAALKNYSNLIELHLDGNWLTDLPGKLFEAMSKLEVLNLSHNNISRVEPKALAGLVNLRELDLSYNRLLSLPLNLLDDLKKLSILRLGGNTLREFDISVESNSLKVLDLKGNPWNCSCVFLNRNKSITDSKVQIRVSNATCASPEDQSGKGIVDNGTSCSSGPSSTTTLPPPTTQSTTKPTSAQTTTHSVSLAVTTNASLVLTSVGPVSGSGVPVVGNTWKFLLGVVAIALTTSMLIVCAVKAPSWYKLLFNYRHQRLRDDEDADVYTTGRYSSFSLDTEQTETSAHELDHGLDGLDNEEDGYIEDRYIETG</sequence>
<feature type="signal peptide" evidence="4">
    <location>
        <begin position="1"/>
        <end position="22"/>
    </location>
</feature>
<keyword evidence="1" id="KW-0433">Leucine-rich repeat</keyword>
<evidence type="ECO:0008006" key="7">
    <source>
        <dbReference type="Google" id="ProtNLM"/>
    </source>
</evidence>
<dbReference type="EMBL" id="FR913053">
    <property type="protein sequence ID" value="CDQ92287.1"/>
    <property type="molecule type" value="Genomic_DNA"/>
</dbReference>
<evidence type="ECO:0000256" key="4">
    <source>
        <dbReference type="SAM" id="SignalP"/>
    </source>
</evidence>
<reference evidence="5" key="2">
    <citation type="submission" date="2014-03" db="EMBL/GenBank/DDBJ databases">
        <authorList>
            <person name="Genoscope - CEA"/>
        </authorList>
    </citation>
    <scope>NUCLEOTIDE SEQUENCE</scope>
</reference>
<feature type="chain" id="PRO_5001597157" description="LRRCT domain-containing protein" evidence="4">
    <location>
        <begin position="23"/>
        <end position="465"/>
    </location>
</feature>
<dbReference type="Pfam" id="PF15176">
    <property type="entry name" value="LRR19-TM"/>
    <property type="match status" value="1"/>
</dbReference>
<name>A0A060YL72_ONCMY</name>
<evidence type="ECO:0000313" key="6">
    <source>
        <dbReference type="Proteomes" id="UP000193380"/>
    </source>
</evidence>
<dbReference type="GO" id="GO:0038023">
    <property type="term" value="F:signaling receptor activity"/>
    <property type="evidence" value="ECO:0007669"/>
    <property type="project" value="TreeGrafter"/>
</dbReference>
<accession>A0A060YL72</accession>
<dbReference type="PRINTS" id="PR00019">
    <property type="entry name" value="LEURICHRPT"/>
</dbReference>
<feature type="non-terminal residue" evidence="5">
    <location>
        <position position="465"/>
    </location>
</feature>
<feature type="compositionally biased region" description="Low complexity" evidence="3">
    <location>
        <begin position="310"/>
        <end position="341"/>
    </location>
</feature>
<keyword evidence="2" id="KW-0677">Repeat</keyword>